<name>U5CSG5_AMBTC</name>
<evidence type="ECO:0000256" key="3">
    <source>
        <dbReference type="ARBA" id="ARBA00004123"/>
    </source>
</evidence>
<keyword evidence="8" id="KW-0963">Cytoplasm</keyword>
<comment type="catalytic activity">
    <reaction evidence="1">
        <text>Exonucleolytic cleavage of poly(A) to 5'-AMP.</text>
        <dbReference type="EC" id="3.1.13.4"/>
    </reaction>
</comment>
<proteinExistence type="inferred from homology"/>
<reference evidence="19" key="1">
    <citation type="journal article" date="2013" name="Science">
        <title>The Amborella genome and the evolution of flowering plants.</title>
        <authorList>
            <consortium name="Amborella Genome Project"/>
        </authorList>
    </citation>
    <scope>NUCLEOTIDE SEQUENCE [LARGE SCALE GENOMIC DNA]</scope>
</reference>
<dbReference type="KEGG" id="atr:18444485"/>
<evidence type="ECO:0000256" key="11">
    <source>
        <dbReference type="ARBA" id="ARBA00022801"/>
    </source>
</evidence>
<organism evidence="18 19">
    <name type="scientific">Amborella trichopoda</name>
    <dbReference type="NCBI Taxonomy" id="13333"/>
    <lineage>
        <taxon>Eukaryota</taxon>
        <taxon>Viridiplantae</taxon>
        <taxon>Streptophyta</taxon>
        <taxon>Embryophyta</taxon>
        <taxon>Tracheophyta</taxon>
        <taxon>Spermatophyta</taxon>
        <taxon>Magnoliopsida</taxon>
        <taxon>Amborellales</taxon>
        <taxon>Amborellaceae</taxon>
        <taxon>Amborella</taxon>
    </lineage>
</organism>
<evidence type="ECO:0000256" key="5">
    <source>
        <dbReference type="ARBA" id="ARBA00008372"/>
    </source>
</evidence>
<dbReference type="HOGENOM" id="CLU_027974_1_0_1"/>
<evidence type="ECO:0000256" key="15">
    <source>
        <dbReference type="ARBA" id="ARBA00023163"/>
    </source>
</evidence>
<keyword evidence="11" id="KW-0378">Hydrolase</keyword>
<dbReference type="InterPro" id="IPR012337">
    <property type="entry name" value="RNaseH-like_sf"/>
</dbReference>
<dbReference type="OMA" id="HMMRFCG"/>
<dbReference type="SUPFAM" id="SSF53098">
    <property type="entry name" value="Ribonuclease H-like"/>
    <property type="match status" value="1"/>
</dbReference>
<comment type="subunit">
    <text evidence="6">Component of the CCR4-NOT complex, at least composed of CRR4 and CAF1 proteins.</text>
</comment>
<dbReference type="GO" id="GO:0000288">
    <property type="term" value="P:nuclear-transcribed mRNA catabolic process, deadenylation-dependent decay"/>
    <property type="evidence" value="ECO:0000318"/>
    <property type="project" value="GO_Central"/>
</dbReference>
<dbReference type="GO" id="GO:0003723">
    <property type="term" value="F:RNA binding"/>
    <property type="evidence" value="ECO:0007669"/>
    <property type="project" value="UniProtKB-KW"/>
</dbReference>
<dbReference type="eggNOG" id="KOG0304">
    <property type="taxonomic scope" value="Eukaryota"/>
</dbReference>
<evidence type="ECO:0000256" key="4">
    <source>
        <dbReference type="ARBA" id="ARBA00004496"/>
    </source>
</evidence>
<keyword evidence="15" id="KW-0804">Transcription</keyword>
<dbReference type="Proteomes" id="UP000017836">
    <property type="component" value="Unassembled WGS sequence"/>
</dbReference>
<comment type="function">
    <text evidence="17">Ubiquitous transcription factor required for a diverse set of processes. It is a component of the CCR4 complex involved in the control of gene expression.</text>
</comment>
<dbReference type="Gramene" id="ERN16186">
    <property type="protein sequence ID" value="ERN16186"/>
    <property type="gene ID" value="AMTR_s00030p00236350"/>
</dbReference>
<evidence type="ECO:0000256" key="6">
    <source>
        <dbReference type="ARBA" id="ARBA00011757"/>
    </source>
</evidence>
<evidence type="ECO:0000256" key="7">
    <source>
        <dbReference type="ARBA" id="ARBA00012161"/>
    </source>
</evidence>
<evidence type="ECO:0000256" key="13">
    <source>
        <dbReference type="ARBA" id="ARBA00022884"/>
    </source>
</evidence>
<evidence type="ECO:0000256" key="9">
    <source>
        <dbReference type="ARBA" id="ARBA00022722"/>
    </source>
</evidence>
<keyword evidence="16" id="KW-0539">Nucleus</keyword>
<keyword evidence="10" id="KW-0479">Metal-binding</keyword>
<dbReference type="GO" id="GO:0046872">
    <property type="term" value="F:metal ion binding"/>
    <property type="evidence" value="ECO:0007669"/>
    <property type="project" value="UniProtKB-KW"/>
</dbReference>
<evidence type="ECO:0000313" key="19">
    <source>
        <dbReference type="Proteomes" id="UP000017836"/>
    </source>
</evidence>
<dbReference type="InterPro" id="IPR039637">
    <property type="entry name" value="CNOT7/CNOT8/Pop2"/>
</dbReference>
<evidence type="ECO:0000256" key="12">
    <source>
        <dbReference type="ARBA" id="ARBA00022839"/>
    </source>
</evidence>
<comment type="cofactor">
    <cofactor evidence="2">
        <name>a divalent metal cation</name>
        <dbReference type="ChEBI" id="CHEBI:60240"/>
    </cofactor>
</comment>
<dbReference type="AlphaFoldDB" id="U5CSG5"/>
<dbReference type="GO" id="GO:0000932">
    <property type="term" value="C:P-body"/>
    <property type="evidence" value="ECO:0000318"/>
    <property type="project" value="GO_Central"/>
</dbReference>
<comment type="subcellular location">
    <subcellularLocation>
        <location evidence="4">Cytoplasm</location>
    </subcellularLocation>
    <subcellularLocation>
        <location evidence="3">Nucleus</location>
    </subcellularLocation>
</comment>
<keyword evidence="19" id="KW-1185">Reference proteome</keyword>
<evidence type="ECO:0000256" key="17">
    <source>
        <dbReference type="ARBA" id="ARBA00025148"/>
    </source>
</evidence>
<keyword evidence="12" id="KW-0269">Exonuclease</keyword>
<dbReference type="EC" id="3.1.13.4" evidence="7"/>
<gene>
    <name evidence="18" type="ORF">AMTR_s00030p00236350</name>
</gene>
<evidence type="ECO:0000256" key="16">
    <source>
        <dbReference type="ARBA" id="ARBA00023242"/>
    </source>
</evidence>
<dbReference type="PANTHER" id="PTHR10797">
    <property type="entry name" value="CCR4-NOT TRANSCRIPTION COMPLEX SUBUNIT"/>
    <property type="match status" value="1"/>
</dbReference>
<dbReference type="InterPro" id="IPR036397">
    <property type="entry name" value="RNaseH_sf"/>
</dbReference>
<dbReference type="InterPro" id="IPR006941">
    <property type="entry name" value="RNase_CAF1"/>
</dbReference>
<dbReference type="GO" id="GO:0005634">
    <property type="term" value="C:nucleus"/>
    <property type="evidence" value="ECO:0007669"/>
    <property type="project" value="UniProtKB-SubCell"/>
</dbReference>
<dbReference type="Gene3D" id="3.30.420.10">
    <property type="entry name" value="Ribonuclease H-like superfamily/Ribonuclease H"/>
    <property type="match status" value="1"/>
</dbReference>
<dbReference type="OrthoDB" id="1164111at2759"/>
<accession>U5CSG5</accession>
<comment type="similarity">
    <text evidence="5">Belongs to the CAF1 family.</text>
</comment>
<dbReference type="GO" id="GO:0030015">
    <property type="term" value="C:CCR4-NOT core complex"/>
    <property type="evidence" value="ECO:0000318"/>
    <property type="project" value="GO_Central"/>
</dbReference>
<evidence type="ECO:0000256" key="2">
    <source>
        <dbReference type="ARBA" id="ARBA00001968"/>
    </source>
</evidence>
<evidence type="ECO:0000256" key="10">
    <source>
        <dbReference type="ARBA" id="ARBA00022723"/>
    </source>
</evidence>
<evidence type="ECO:0000256" key="14">
    <source>
        <dbReference type="ARBA" id="ARBA00023015"/>
    </source>
</evidence>
<evidence type="ECO:0000256" key="8">
    <source>
        <dbReference type="ARBA" id="ARBA00022490"/>
    </source>
</evidence>
<keyword evidence="13" id="KW-0694">RNA-binding</keyword>
<keyword evidence="9" id="KW-0540">Nuclease</keyword>
<protein>
    <recommendedName>
        <fullName evidence="7">poly(A)-specific ribonuclease</fullName>
        <ecNumber evidence="7">3.1.13.4</ecNumber>
    </recommendedName>
</protein>
<evidence type="ECO:0000256" key="1">
    <source>
        <dbReference type="ARBA" id="ARBA00001663"/>
    </source>
</evidence>
<sequence>MESKKNRPPIEIREVWAENLEEEFALISDLVDRFPYVAMDTEFPGVVIKPSIRYKRYSDFLYHTLKANVDALHLIQVGLTLADSSGNLPNLGTDSQFIWQFNFKDFNLLKHPYSPASISLLEKHGIDFEKNSTDGIESRLFAELLMGSGLVCNDNVKWVTFHSAYDFAYLLKLLTWREMPGELEEFLTMVRTYFGEIYDLKHLMKYCGGLHGGLARLAESLNVDRAVGSCHQAGSDSLLTWHAFVGLRDRFFGGLTEPYAGVLYGLESACN</sequence>
<dbReference type="Pfam" id="PF04857">
    <property type="entry name" value="CAF1"/>
    <property type="match status" value="1"/>
</dbReference>
<keyword evidence="14" id="KW-0805">Transcription regulation</keyword>
<dbReference type="EMBL" id="KI392485">
    <property type="protein sequence ID" value="ERN16186.1"/>
    <property type="molecule type" value="Genomic_DNA"/>
</dbReference>
<dbReference type="GO" id="GO:0004535">
    <property type="term" value="F:poly(A)-specific ribonuclease activity"/>
    <property type="evidence" value="ECO:0000318"/>
    <property type="project" value="GO_Central"/>
</dbReference>
<dbReference type="STRING" id="13333.U5CSG5"/>
<evidence type="ECO:0000313" key="18">
    <source>
        <dbReference type="EMBL" id="ERN16186.1"/>
    </source>
</evidence>